<organism evidence="1 2">
    <name type="scientific">Cucumis melo var. makuwa</name>
    <name type="common">Oriental melon</name>
    <dbReference type="NCBI Taxonomy" id="1194695"/>
    <lineage>
        <taxon>Eukaryota</taxon>
        <taxon>Viridiplantae</taxon>
        <taxon>Streptophyta</taxon>
        <taxon>Embryophyta</taxon>
        <taxon>Tracheophyta</taxon>
        <taxon>Spermatophyta</taxon>
        <taxon>Magnoliopsida</taxon>
        <taxon>eudicotyledons</taxon>
        <taxon>Gunneridae</taxon>
        <taxon>Pentapetalae</taxon>
        <taxon>rosids</taxon>
        <taxon>fabids</taxon>
        <taxon>Cucurbitales</taxon>
        <taxon>Cucurbitaceae</taxon>
        <taxon>Benincaseae</taxon>
        <taxon>Cucumis</taxon>
    </lineage>
</organism>
<dbReference type="PANTHER" id="PTHR48258">
    <property type="entry name" value="DUF4218 DOMAIN-CONTAINING PROTEIN-RELATED"/>
    <property type="match status" value="1"/>
</dbReference>
<dbReference type="Proteomes" id="UP000321947">
    <property type="component" value="Unassembled WGS sequence"/>
</dbReference>
<dbReference type="PANTHER" id="PTHR48258:SF15">
    <property type="entry name" value="OS02G0543900 PROTEIN"/>
    <property type="match status" value="1"/>
</dbReference>
<evidence type="ECO:0000313" key="2">
    <source>
        <dbReference type="Proteomes" id="UP000321947"/>
    </source>
</evidence>
<reference evidence="1 2" key="1">
    <citation type="submission" date="2019-08" db="EMBL/GenBank/DDBJ databases">
        <title>Draft genome sequences of two oriental melons (Cucumis melo L. var makuwa).</title>
        <authorList>
            <person name="Kwon S.-Y."/>
        </authorList>
    </citation>
    <scope>NUCLEOTIDE SEQUENCE [LARGE SCALE GENOMIC DNA]</scope>
    <source>
        <strain evidence="2">cv. Chang Bougi</strain>
        <tissue evidence="1">Leaf</tissue>
    </source>
</reference>
<accession>A0A5D3DSC2</accession>
<comment type="caution">
    <text evidence="1">The sequence shown here is derived from an EMBL/GenBank/DDBJ whole genome shotgun (WGS) entry which is preliminary data.</text>
</comment>
<name>A0A5D3DSC2_CUCMM</name>
<dbReference type="Gene3D" id="3.70.10.10">
    <property type="match status" value="1"/>
</dbReference>
<gene>
    <name evidence="1" type="ORF">E5676_scaffold313G00490</name>
</gene>
<dbReference type="AlphaFoldDB" id="A0A5D3DSC2"/>
<dbReference type="InterPro" id="IPR004242">
    <property type="entry name" value="Transposase_21"/>
</dbReference>
<protein>
    <submittedName>
        <fullName evidence="1">Uncharacterized protein</fullName>
    </submittedName>
</protein>
<dbReference type="EMBL" id="SSTD01003373">
    <property type="protein sequence ID" value="TYK26483.1"/>
    <property type="molecule type" value="Genomic_DNA"/>
</dbReference>
<sequence length="486" mass="55580">MMSMPQPLFAEYSVDRNHISIVSLPPLHNALVDGETFATLNISIEEEQNKIFLTFEASSPSTLPLNRELTFVVPMEDWSPGPVKFDGKIFSIESELFTDIIQLFSAFNEADAILITAFGSKVTFSVPPFAETPLTEEGEYKGYRTYPICMGGRSSFEIRGRIFFMGRRCYLPENHVWRRSRLYDGKVERRAPPVVMNGHEILRLVGVSRKTKDTTNARLDLQDLKIRKDLHLVEVGNRLVKPYAGYTFTNSKRVKFYKFLKSVKFPDGCIMGALRFHTSELDSRRTTQNSGVMVIGESDASGSGDNNFYGVLDEVLHVQYPLERNIWLFKNVPEEEDVESNHINVLEILISHQVDDHIEDDTLCRTNIDPTIVERSVVCHVDVDEYLSHASVDDEDEYLSHASIMSYRRNNFLETDAMFLEFEDDLDNLAEGIVRRLSSQPPATLTLRRRVQSRELEHHIAVNGRILMTIAFRAEKPISLQAVRFN</sequence>
<evidence type="ECO:0000313" key="1">
    <source>
        <dbReference type="EMBL" id="TYK26483.1"/>
    </source>
</evidence>
<dbReference type="Pfam" id="PF02992">
    <property type="entry name" value="Transposase_21"/>
    <property type="match status" value="1"/>
</dbReference>
<proteinExistence type="predicted"/>